<protein>
    <submittedName>
        <fullName evidence="2">Uncharacterized protein</fullName>
    </submittedName>
</protein>
<evidence type="ECO:0000313" key="2">
    <source>
        <dbReference type="EMBL" id="VEU43870.1"/>
    </source>
</evidence>
<proteinExistence type="predicted"/>
<keyword evidence="3" id="KW-1185">Reference proteome</keyword>
<evidence type="ECO:0000313" key="3">
    <source>
        <dbReference type="Proteomes" id="UP000291116"/>
    </source>
</evidence>
<feature type="region of interest" description="Disordered" evidence="1">
    <location>
        <begin position="1"/>
        <end position="61"/>
    </location>
</feature>
<dbReference type="EMBL" id="CAACVS010000595">
    <property type="protein sequence ID" value="VEU43870.1"/>
    <property type="molecule type" value="Genomic_DNA"/>
</dbReference>
<dbReference type="PANTHER" id="PTHR34407:SF1">
    <property type="entry name" value="SGNH HYDROLASE-TYPE ESTERASE DOMAIN-CONTAINING PROTEIN"/>
    <property type="match status" value="1"/>
</dbReference>
<dbReference type="Proteomes" id="UP000291116">
    <property type="component" value="Unassembled WGS sequence"/>
</dbReference>
<name>A0A448ZPB2_9STRA</name>
<dbReference type="OrthoDB" id="39700at2759"/>
<accession>A0A448ZPB2</accession>
<gene>
    <name evidence="2" type="ORF">PSNMU_V1.4_AUG-EV-PASAV3_0109230</name>
</gene>
<dbReference type="PANTHER" id="PTHR34407">
    <property type="entry name" value="EXPRESSED PROTEIN"/>
    <property type="match status" value="1"/>
</dbReference>
<dbReference type="AlphaFoldDB" id="A0A448ZPB2"/>
<evidence type="ECO:0000256" key="1">
    <source>
        <dbReference type="SAM" id="MobiDB-lite"/>
    </source>
</evidence>
<feature type="compositionally biased region" description="Low complexity" evidence="1">
    <location>
        <begin position="31"/>
        <end position="51"/>
    </location>
</feature>
<reference evidence="2 3" key="1">
    <citation type="submission" date="2019-01" db="EMBL/GenBank/DDBJ databases">
        <authorList>
            <person name="Ferrante I. M."/>
        </authorList>
    </citation>
    <scope>NUCLEOTIDE SEQUENCE [LARGE SCALE GENOMIC DNA]</scope>
    <source>
        <strain evidence="2 3">B856</strain>
    </source>
</reference>
<organism evidence="2 3">
    <name type="scientific">Pseudo-nitzschia multistriata</name>
    <dbReference type="NCBI Taxonomy" id="183589"/>
    <lineage>
        <taxon>Eukaryota</taxon>
        <taxon>Sar</taxon>
        <taxon>Stramenopiles</taxon>
        <taxon>Ochrophyta</taxon>
        <taxon>Bacillariophyta</taxon>
        <taxon>Bacillariophyceae</taxon>
        <taxon>Bacillariophycidae</taxon>
        <taxon>Bacillariales</taxon>
        <taxon>Bacillariaceae</taxon>
        <taxon>Pseudo-nitzschia</taxon>
    </lineage>
</organism>
<dbReference type="SUPFAM" id="SSF52266">
    <property type="entry name" value="SGNH hydrolase"/>
    <property type="match status" value="1"/>
</dbReference>
<sequence length="929" mass="104152">MFNSYGIHQWPTKPASQPANKNTNDERVAVTQQSQTSQATYTSTNASNSQTRTILDVPANPNPTCQRLQETFGIDFAAVSAPHAWSSHLDLILERSQLPEDKQFQEKDLVEWALHQITHRLPRGVQHLPRDWSPMEKVLEKLVARYEHLTSPTKTNTIPPPVTILVMGGSVTMGVNCFSPGWRVRSLRCAWPFRLESFLNQMAGFGEIYQRSDDSTKLVKVINKSVGGVNSDVGETILRYEILGPNTYDVIINAYATNDMHINTMQDANKSGADAFGDYIMSIQQEFVRTALSLETSCDNNDRGHHQSPWLLFLNDYLGNEQRSVLATTEGGHGIDLLASYYGFGAISYPDMVRDLVYANTTDPNFSPNLWHPPGKVGMRREIHHTAVFHRIAVFLVSYYAWVATSTYCGLVVWSPDHSVSIRNGLPPRLTKHLVLDTISEEWKNHDRLRRDSVNSPIAVTNISSENPSETPCAALANPRCALSWMSKLNSLSNNNIEEYFAPFVHQPSTTWTVVDQDSKPGWSPPYDGLGQALVLDVPLTKRPVQTVVLFVMKSYGEKWENSTASVEVLQTTSEGTSWESVLGPQFVTGYHGKKTSETYTETLDLSRMLAPPSTLRIRLSLQGGHTFKLMGIAACDAGGDSTHLVSGSRPGFPRQCSIYQRESVVKQLPEQQCNEVAYFEQACSFTKATTKGCTDPHWARETYAKRRRGDDPKFRAVFVDRACTNVQRVADILRVGTHDVQKYSFGGTGCQKNVTYNDSEPPFASESVCITSRPTKELSSAKLSAGITDAELQILSAKTLDDAIDRVGMKNKPIDYLWLEGDVYEFFAPGAADETLSRVRYLEFPIGYEKGSFEELVLQRLTEHNLVCYWSGTNHNLWRITDCWFSHYTTKAWAKVACVSAAHDDARILLERMELVFAETLLKDQVFE</sequence>